<keyword evidence="3" id="KW-1185">Reference proteome</keyword>
<sequence length="183" mass="21247">MGWDEERGLFLMNERNRYNISDITLLYWMGGTVGGKPGLGTGTNRWVRVIYTIYLGGRVDEMDNCQRPCRRRFLWLRFLFSIIFLFLFLEFGVERLPLCLCMYDTCKAAYRPAMIDTPYKFHLCQHPIYHAFPLTSLNLPGQYTIPLVVTMGDLGPTLSLARPFPPPRTFPRGIMMRQGAHQI</sequence>
<organism evidence="2 3">
    <name type="scientific">Neurospora intermedia</name>
    <dbReference type="NCBI Taxonomy" id="5142"/>
    <lineage>
        <taxon>Eukaryota</taxon>
        <taxon>Fungi</taxon>
        <taxon>Dikarya</taxon>
        <taxon>Ascomycota</taxon>
        <taxon>Pezizomycotina</taxon>
        <taxon>Sordariomycetes</taxon>
        <taxon>Sordariomycetidae</taxon>
        <taxon>Sordariales</taxon>
        <taxon>Sordariaceae</taxon>
        <taxon>Neurospora</taxon>
    </lineage>
</organism>
<keyword evidence="1" id="KW-0812">Transmembrane</keyword>
<evidence type="ECO:0000313" key="3">
    <source>
        <dbReference type="Proteomes" id="UP001451303"/>
    </source>
</evidence>
<gene>
    <name evidence="2" type="ORF">QR685DRAFT_96266</name>
</gene>
<dbReference type="Proteomes" id="UP001451303">
    <property type="component" value="Unassembled WGS sequence"/>
</dbReference>
<dbReference type="EMBL" id="JAVLET010000011">
    <property type="protein sequence ID" value="KAL0467016.1"/>
    <property type="molecule type" value="Genomic_DNA"/>
</dbReference>
<feature type="transmembrane region" description="Helical" evidence="1">
    <location>
        <begin position="74"/>
        <end position="93"/>
    </location>
</feature>
<evidence type="ECO:0000313" key="2">
    <source>
        <dbReference type="EMBL" id="KAL0467016.1"/>
    </source>
</evidence>
<keyword evidence="1" id="KW-1133">Transmembrane helix</keyword>
<accession>A0ABR3D5M2</accession>
<reference evidence="2 3" key="1">
    <citation type="submission" date="2023-09" db="EMBL/GenBank/DDBJ databases">
        <title>Multi-omics analysis of a traditional fermented food reveals byproduct-associated fungal strains for waste-to-food upcycling.</title>
        <authorList>
            <consortium name="Lawrence Berkeley National Laboratory"/>
            <person name="Rekdal V.M."/>
            <person name="Villalobos-Escobedo J.M."/>
            <person name="Rodriguez-Valeron N."/>
            <person name="Garcia M.O."/>
            <person name="Vasquez D.P."/>
            <person name="Damayanti I."/>
            <person name="Sorensen P.M."/>
            <person name="Baidoo E.E."/>
            <person name="De Carvalho A.C."/>
            <person name="Riley R."/>
            <person name="Lipzen A."/>
            <person name="He G."/>
            <person name="Yan M."/>
            <person name="Haridas S."/>
            <person name="Daum C."/>
            <person name="Yoshinaga Y."/>
            <person name="Ng V."/>
            <person name="Grigoriev I.V."/>
            <person name="Munk R."/>
            <person name="Nuraida L."/>
            <person name="Wijaya C.H."/>
            <person name="Morales P.-C."/>
            <person name="Keasling J.D."/>
        </authorList>
    </citation>
    <scope>NUCLEOTIDE SEQUENCE [LARGE SCALE GENOMIC DNA]</scope>
    <source>
        <strain evidence="2 3">FGSC 2613</strain>
    </source>
</reference>
<keyword evidence="1" id="KW-0472">Membrane</keyword>
<proteinExistence type="predicted"/>
<name>A0ABR3D5M2_NEUIN</name>
<evidence type="ECO:0000256" key="1">
    <source>
        <dbReference type="SAM" id="Phobius"/>
    </source>
</evidence>
<protein>
    <submittedName>
        <fullName evidence="2">Uncharacterized protein</fullName>
    </submittedName>
</protein>
<comment type="caution">
    <text evidence="2">The sequence shown here is derived from an EMBL/GenBank/DDBJ whole genome shotgun (WGS) entry which is preliminary data.</text>
</comment>